<dbReference type="EMBL" id="JAJSOF020000033">
    <property type="protein sequence ID" value="KAJ4430197.1"/>
    <property type="molecule type" value="Genomic_DNA"/>
</dbReference>
<protein>
    <submittedName>
        <fullName evidence="1">Uncharacterized protein</fullName>
    </submittedName>
</protein>
<proteinExistence type="predicted"/>
<sequence length="360" mass="41470">MSPGSSTESYPAFARIGLRKNLGKNLNYVTCPDRNSNPGHLVSRPDALTVTPQLLTDRLTRPEALTLFVNSLRDLLMTLLSFNINHFMPNIYIFSIEFPISRCDFENGQRFELTVLTEIVNILHVNTELDFENGDALYQEYCLLKEVMPILKDLPTSQEHWDTVLKTCSVPNLKIAEHIHALPISNAHVERVFKRMKNLWTDKRNWMRPELVKSELLIRQRICYELSDIRLTVRKNLGETQQSNLPKRESNRRSIAVRIIRLYQRRRCAGILSRRVLLSLGFSEPTHATCEVRGPPRTNLDYMRDSEWFLWLRSAQSAEVRREVSQRRLGPNRAAGLVRGAHCETSANGFGSRGRNNGGW</sequence>
<keyword evidence="2" id="KW-1185">Reference proteome</keyword>
<organism evidence="1 2">
    <name type="scientific">Periplaneta americana</name>
    <name type="common">American cockroach</name>
    <name type="synonym">Blatta americana</name>
    <dbReference type="NCBI Taxonomy" id="6978"/>
    <lineage>
        <taxon>Eukaryota</taxon>
        <taxon>Metazoa</taxon>
        <taxon>Ecdysozoa</taxon>
        <taxon>Arthropoda</taxon>
        <taxon>Hexapoda</taxon>
        <taxon>Insecta</taxon>
        <taxon>Pterygota</taxon>
        <taxon>Neoptera</taxon>
        <taxon>Polyneoptera</taxon>
        <taxon>Dictyoptera</taxon>
        <taxon>Blattodea</taxon>
        <taxon>Blattoidea</taxon>
        <taxon>Blattidae</taxon>
        <taxon>Blattinae</taxon>
        <taxon>Periplaneta</taxon>
    </lineage>
</organism>
<name>A0ABQ8S827_PERAM</name>
<dbReference type="InterPro" id="IPR012337">
    <property type="entry name" value="RNaseH-like_sf"/>
</dbReference>
<dbReference type="SUPFAM" id="SSF53098">
    <property type="entry name" value="Ribonuclease H-like"/>
    <property type="match status" value="1"/>
</dbReference>
<evidence type="ECO:0000313" key="1">
    <source>
        <dbReference type="EMBL" id="KAJ4430197.1"/>
    </source>
</evidence>
<comment type="caution">
    <text evidence="1">The sequence shown here is derived from an EMBL/GenBank/DDBJ whole genome shotgun (WGS) entry which is preliminary data.</text>
</comment>
<gene>
    <name evidence="1" type="ORF">ANN_22407</name>
</gene>
<accession>A0ABQ8S827</accession>
<dbReference type="Proteomes" id="UP001148838">
    <property type="component" value="Unassembled WGS sequence"/>
</dbReference>
<evidence type="ECO:0000313" key="2">
    <source>
        <dbReference type="Proteomes" id="UP001148838"/>
    </source>
</evidence>
<reference evidence="1 2" key="1">
    <citation type="journal article" date="2022" name="Allergy">
        <title>Genome assembly and annotation of Periplaneta americana reveal a comprehensive cockroach allergen profile.</title>
        <authorList>
            <person name="Wang L."/>
            <person name="Xiong Q."/>
            <person name="Saelim N."/>
            <person name="Wang L."/>
            <person name="Nong W."/>
            <person name="Wan A.T."/>
            <person name="Shi M."/>
            <person name="Liu X."/>
            <person name="Cao Q."/>
            <person name="Hui J.H.L."/>
            <person name="Sookrung N."/>
            <person name="Leung T.F."/>
            <person name="Tungtrongchitr A."/>
            <person name="Tsui S.K.W."/>
        </authorList>
    </citation>
    <scope>NUCLEOTIDE SEQUENCE [LARGE SCALE GENOMIC DNA]</scope>
    <source>
        <strain evidence="1">PWHHKU_190912</strain>
    </source>
</reference>